<geneLocation type="plasmid" evidence="1 2">
    <name>unnamed3</name>
</geneLocation>
<proteinExistence type="predicted"/>
<evidence type="ECO:0000313" key="2">
    <source>
        <dbReference type="Proteomes" id="UP000192932"/>
    </source>
</evidence>
<keyword evidence="1" id="KW-0614">Plasmid</keyword>
<organism evidence="1 2">
    <name type="scientific">Bacillus mycoides</name>
    <dbReference type="NCBI Taxonomy" id="1405"/>
    <lineage>
        <taxon>Bacteria</taxon>
        <taxon>Bacillati</taxon>
        <taxon>Bacillota</taxon>
        <taxon>Bacilli</taxon>
        <taxon>Bacillales</taxon>
        <taxon>Bacillaceae</taxon>
        <taxon>Bacillus</taxon>
        <taxon>Bacillus cereus group</taxon>
    </lineage>
</organism>
<protein>
    <submittedName>
        <fullName evidence="1">Uncharacterized protein</fullName>
    </submittedName>
</protein>
<reference evidence="1 2" key="1">
    <citation type="submission" date="2017-04" db="EMBL/GenBank/DDBJ databases">
        <title>The Characteristic of a Fine Plant Growth-Promoting Rhizobacteria Bacillus mycoides Gnyt1 and its Whole Genome Sequencing Analysis.</title>
        <authorList>
            <person name="Li J.H."/>
            <person name="Yao T."/>
        </authorList>
    </citation>
    <scope>NUCLEOTIDE SEQUENCE [LARGE SCALE GENOMIC DNA]</scope>
    <source>
        <strain evidence="1 2">Gnyt1</strain>
        <plasmid evidence="2">Plasmid unnamed3</plasmid>
    </source>
</reference>
<name>A0A1W6AIN5_BACMY</name>
<dbReference type="RefSeq" id="WP_016099529.1">
    <property type="nucleotide sequence ID" value="NZ_CP020746.1"/>
</dbReference>
<dbReference type="AlphaFoldDB" id="A0A1W6AIN5"/>
<sequence>MNHKIEKILRTKSIHVDLFELNEKYDLGQRIDVSCKKMNVMHTFKVFNITLLRGNHWLVHLQ</sequence>
<gene>
    <name evidence="1" type="ORF">B7492_32365</name>
</gene>
<accession>A0A1W6AIN5</accession>
<evidence type="ECO:0000313" key="1">
    <source>
        <dbReference type="EMBL" id="ARJ25736.1"/>
    </source>
</evidence>
<dbReference type="Proteomes" id="UP000192932">
    <property type="component" value="Plasmid unnamed3"/>
</dbReference>
<dbReference type="EMBL" id="CP020746">
    <property type="protein sequence ID" value="ARJ25736.1"/>
    <property type="molecule type" value="Genomic_DNA"/>
</dbReference>